<name>A0AAD8NH99_TARER</name>
<feature type="compositionally biased region" description="Basic residues" evidence="1">
    <location>
        <begin position="127"/>
        <end position="143"/>
    </location>
</feature>
<feature type="region of interest" description="Disordered" evidence="1">
    <location>
        <begin position="404"/>
        <end position="428"/>
    </location>
</feature>
<feature type="region of interest" description="Disordered" evidence="1">
    <location>
        <begin position="114"/>
        <end position="325"/>
    </location>
</feature>
<evidence type="ECO:0000313" key="3">
    <source>
        <dbReference type="Proteomes" id="UP001229421"/>
    </source>
</evidence>
<gene>
    <name evidence="2" type="ORF">QVD17_31708</name>
</gene>
<comment type="caution">
    <text evidence="2">The sequence shown here is derived from an EMBL/GenBank/DDBJ whole genome shotgun (WGS) entry which is preliminary data.</text>
</comment>
<proteinExistence type="predicted"/>
<feature type="compositionally biased region" description="Polar residues" evidence="1">
    <location>
        <begin position="258"/>
        <end position="287"/>
    </location>
</feature>
<organism evidence="2 3">
    <name type="scientific">Tagetes erecta</name>
    <name type="common">African marigold</name>
    <dbReference type="NCBI Taxonomy" id="13708"/>
    <lineage>
        <taxon>Eukaryota</taxon>
        <taxon>Viridiplantae</taxon>
        <taxon>Streptophyta</taxon>
        <taxon>Embryophyta</taxon>
        <taxon>Tracheophyta</taxon>
        <taxon>Spermatophyta</taxon>
        <taxon>Magnoliopsida</taxon>
        <taxon>eudicotyledons</taxon>
        <taxon>Gunneridae</taxon>
        <taxon>Pentapetalae</taxon>
        <taxon>asterids</taxon>
        <taxon>campanulids</taxon>
        <taxon>Asterales</taxon>
        <taxon>Asteraceae</taxon>
        <taxon>Asteroideae</taxon>
        <taxon>Heliantheae alliance</taxon>
        <taxon>Tageteae</taxon>
        <taxon>Tagetes</taxon>
    </lineage>
</organism>
<accession>A0AAD8NH99</accession>
<evidence type="ECO:0000256" key="1">
    <source>
        <dbReference type="SAM" id="MobiDB-lite"/>
    </source>
</evidence>
<reference evidence="2" key="1">
    <citation type="journal article" date="2023" name="bioRxiv">
        <title>Improved chromosome-level genome assembly for marigold (Tagetes erecta).</title>
        <authorList>
            <person name="Jiang F."/>
            <person name="Yuan L."/>
            <person name="Wang S."/>
            <person name="Wang H."/>
            <person name="Xu D."/>
            <person name="Wang A."/>
            <person name="Fan W."/>
        </authorList>
    </citation>
    <scope>NUCLEOTIDE SEQUENCE</scope>
    <source>
        <strain evidence="2">WSJ</strain>
        <tissue evidence="2">Leaf</tissue>
    </source>
</reference>
<feature type="compositionally biased region" description="Polar residues" evidence="1">
    <location>
        <begin position="156"/>
        <end position="165"/>
    </location>
</feature>
<dbReference type="Proteomes" id="UP001229421">
    <property type="component" value="Unassembled WGS sequence"/>
</dbReference>
<evidence type="ECO:0000313" key="2">
    <source>
        <dbReference type="EMBL" id="KAK1415920.1"/>
    </source>
</evidence>
<protein>
    <submittedName>
        <fullName evidence="2">Uncharacterized protein</fullName>
    </submittedName>
</protein>
<dbReference type="EMBL" id="JAUHHV010000008">
    <property type="protein sequence ID" value="KAK1415920.1"/>
    <property type="molecule type" value="Genomic_DNA"/>
</dbReference>
<sequence length="448" mass="51162">MAGHTYVIPRRYNYNDFQAQEGGYAYGQEQLVNSYVVETTVERVRVPASRYTTFGGGPLKNGNQRGDMFKYSPKDRYEGYEQVYASDVENSVPPRYHEEDNLMTNFRNKLQIGTSQPMKSNGLSSPNKHRPSSPNKYRPKSPKPYRPASPDKYLPSSLNKYQPSSPDKFPSTISDKYRPHSPNKYRPSSPNKYRSTIPDKYRPPSPNKYRPTSPKKYHPSSPNKYRHDSPDKFGASSPIKYRSTSPDSYHHKSPNKYRPTSPNKYHPSSTNKSQVKSPSKYRPTSPTHDYPSKEALMVKAHPLPGPTKYQPSSPTKYKPTGPTHIYPTKDDPVKKAQHLPVLNKYQHTDPNYRWQSEGPPPTRHPLTGPTNDINEALGFLMETVNYAPRSDPRREGAFDTLSPRARPIDHERRYARSGFGGATDQPYLKSNTINSEEAVRRYNGVYVP</sequence>
<feature type="compositionally biased region" description="Polar residues" evidence="1">
    <location>
        <begin position="114"/>
        <end position="126"/>
    </location>
</feature>
<dbReference type="AlphaFoldDB" id="A0AAD8NH99"/>
<keyword evidence="3" id="KW-1185">Reference proteome</keyword>